<keyword evidence="1" id="KW-0472">Membrane</keyword>
<feature type="signal peptide" evidence="2">
    <location>
        <begin position="1"/>
        <end position="18"/>
    </location>
</feature>
<name>A0ABP8HSR8_9GAMM</name>
<keyword evidence="1" id="KW-1133">Transmembrane helix</keyword>
<protein>
    <submittedName>
        <fullName evidence="3">HupE/UreJ family protein</fullName>
    </submittedName>
</protein>
<sequence length="362" mass="40472">MRNLIMIALLLVATSLKAHEFSTANLTLEQSSEGHHQGYIALSVSDLHHTLGLDPNKDGNLTWAELSQSHSIITEYLRKHLQFNTPNSSCPITFGSDISLLDSYGETLLKQPLNFNCTLPLTVHYTALFDSTSDHKLLINWSFEEGQTQTIIDKPAQHWEVETSSQSAWDTFLFYLYQGMIHIWIGLDHVLFVLTLLLHYVNKPRQTTSTPSRNTINLKSMIWLVTGFTIAHSITLTLTALDWISVSSKWAEVGIAISVAYSALNVVTHWIKRLMLMTVAFGLLHGLGFAGALSELGLSKSHQLTSIIGFNLGVEIGQIAIILVAIPLLLLLNKHEKVRKVLVPFVSIAIFLLGILWVWQRV</sequence>
<feature type="transmembrane region" description="Helical" evidence="1">
    <location>
        <begin position="250"/>
        <end position="267"/>
    </location>
</feature>
<dbReference type="InterPro" id="IPR018247">
    <property type="entry name" value="EF_Hand_1_Ca_BS"/>
</dbReference>
<feature type="transmembrane region" description="Helical" evidence="1">
    <location>
        <begin position="274"/>
        <end position="294"/>
    </location>
</feature>
<dbReference type="PROSITE" id="PS00018">
    <property type="entry name" value="EF_HAND_1"/>
    <property type="match status" value="1"/>
</dbReference>
<feature type="transmembrane region" description="Helical" evidence="1">
    <location>
        <begin position="341"/>
        <end position="359"/>
    </location>
</feature>
<dbReference type="Proteomes" id="UP001501294">
    <property type="component" value="Unassembled WGS sequence"/>
</dbReference>
<organism evidence="3 4">
    <name type="scientific">Kangiella taiwanensis</name>
    <dbReference type="NCBI Taxonomy" id="1079179"/>
    <lineage>
        <taxon>Bacteria</taxon>
        <taxon>Pseudomonadati</taxon>
        <taxon>Pseudomonadota</taxon>
        <taxon>Gammaproteobacteria</taxon>
        <taxon>Kangiellales</taxon>
        <taxon>Kangiellaceae</taxon>
        <taxon>Kangiella</taxon>
    </lineage>
</organism>
<dbReference type="InterPro" id="IPR032809">
    <property type="entry name" value="Put_HupE_UreJ"/>
</dbReference>
<gene>
    <name evidence="3" type="ORF">GCM10023150_02630</name>
</gene>
<feature type="transmembrane region" description="Helical" evidence="1">
    <location>
        <begin position="306"/>
        <end position="332"/>
    </location>
</feature>
<feature type="transmembrane region" description="Helical" evidence="1">
    <location>
        <begin position="222"/>
        <end position="244"/>
    </location>
</feature>
<evidence type="ECO:0000313" key="4">
    <source>
        <dbReference type="Proteomes" id="UP001501294"/>
    </source>
</evidence>
<evidence type="ECO:0000256" key="2">
    <source>
        <dbReference type="SAM" id="SignalP"/>
    </source>
</evidence>
<feature type="chain" id="PRO_5046498335" evidence="2">
    <location>
        <begin position="19"/>
        <end position="362"/>
    </location>
</feature>
<evidence type="ECO:0000256" key="1">
    <source>
        <dbReference type="SAM" id="Phobius"/>
    </source>
</evidence>
<dbReference type="RefSeq" id="WP_223577398.1">
    <property type="nucleotide sequence ID" value="NZ_BAABFU010000001.1"/>
</dbReference>
<evidence type="ECO:0000313" key="3">
    <source>
        <dbReference type="EMBL" id="GAA4343822.1"/>
    </source>
</evidence>
<reference evidence="4" key="1">
    <citation type="journal article" date="2019" name="Int. J. Syst. Evol. Microbiol.">
        <title>The Global Catalogue of Microorganisms (GCM) 10K type strain sequencing project: providing services to taxonomists for standard genome sequencing and annotation.</title>
        <authorList>
            <consortium name="The Broad Institute Genomics Platform"/>
            <consortium name="The Broad Institute Genome Sequencing Center for Infectious Disease"/>
            <person name="Wu L."/>
            <person name="Ma J."/>
        </authorList>
    </citation>
    <scope>NUCLEOTIDE SEQUENCE [LARGE SCALE GENOMIC DNA]</scope>
    <source>
        <strain evidence="4">JCM 17727</strain>
    </source>
</reference>
<feature type="transmembrane region" description="Helical" evidence="1">
    <location>
        <begin position="181"/>
        <end position="201"/>
    </location>
</feature>
<keyword evidence="4" id="KW-1185">Reference proteome</keyword>
<keyword evidence="2" id="KW-0732">Signal</keyword>
<accession>A0ABP8HSR8</accession>
<keyword evidence="1" id="KW-0812">Transmembrane</keyword>
<proteinExistence type="predicted"/>
<dbReference type="EMBL" id="BAABFU010000001">
    <property type="protein sequence ID" value="GAA4343822.1"/>
    <property type="molecule type" value="Genomic_DNA"/>
</dbReference>
<comment type="caution">
    <text evidence="3">The sequence shown here is derived from an EMBL/GenBank/DDBJ whole genome shotgun (WGS) entry which is preliminary data.</text>
</comment>
<dbReference type="Pfam" id="PF13795">
    <property type="entry name" value="HupE_UreJ_2"/>
    <property type="match status" value="1"/>
</dbReference>